<gene>
    <name evidence="3" type="ORF">AZE42_04044</name>
</gene>
<dbReference type="InterPro" id="IPR008984">
    <property type="entry name" value="SMAD_FHA_dom_sf"/>
</dbReference>
<feature type="region of interest" description="Disordered" evidence="1">
    <location>
        <begin position="314"/>
        <end position="364"/>
    </location>
</feature>
<comment type="caution">
    <text evidence="3">The sequence shown here is derived from an EMBL/GenBank/DDBJ whole genome shotgun (WGS) entry which is preliminary data.</text>
</comment>
<dbReference type="STRING" id="180088.A0A1J8Q6I8"/>
<evidence type="ECO:0000256" key="1">
    <source>
        <dbReference type="SAM" id="MobiDB-lite"/>
    </source>
</evidence>
<dbReference type="CDD" id="cd00060">
    <property type="entry name" value="FHA"/>
    <property type="match status" value="1"/>
</dbReference>
<dbReference type="SUPFAM" id="SSF49879">
    <property type="entry name" value="SMAD/FHA domain"/>
    <property type="match status" value="1"/>
</dbReference>
<protein>
    <recommendedName>
        <fullName evidence="2">FHA domain-containing protein</fullName>
    </recommendedName>
</protein>
<dbReference type="EMBL" id="LVVM01002477">
    <property type="protein sequence ID" value="OJA16645.1"/>
    <property type="molecule type" value="Genomic_DNA"/>
</dbReference>
<feature type="compositionally biased region" description="Low complexity" evidence="1">
    <location>
        <begin position="321"/>
        <end position="336"/>
    </location>
</feature>
<evidence type="ECO:0000313" key="4">
    <source>
        <dbReference type="Proteomes" id="UP000183567"/>
    </source>
</evidence>
<feature type="domain" description="FHA" evidence="2">
    <location>
        <begin position="85"/>
        <end position="147"/>
    </location>
</feature>
<dbReference type="OrthoDB" id="4096268at2759"/>
<keyword evidence="4" id="KW-1185">Reference proteome</keyword>
<dbReference type="AlphaFoldDB" id="A0A1J8Q6I8"/>
<feature type="region of interest" description="Disordered" evidence="1">
    <location>
        <begin position="369"/>
        <end position="388"/>
    </location>
</feature>
<feature type="non-terminal residue" evidence="3">
    <location>
        <position position="1"/>
    </location>
</feature>
<evidence type="ECO:0000259" key="2">
    <source>
        <dbReference type="PROSITE" id="PS50006"/>
    </source>
</evidence>
<dbReference type="Gene3D" id="2.60.200.20">
    <property type="match status" value="1"/>
</dbReference>
<feature type="compositionally biased region" description="Low complexity" evidence="1">
    <location>
        <begin position="227"/>
        <end position="253"/>
    </location>
</feature>
<evidence type="ECO:0000313" key="3">
    <source>
        <dbReference type="EMBL" id="OJA16645.1"/>
    </source>
</evidence>
<feature type="region of interest" description="Disordered" evidence="1">
    <location>
        <begin position="225"/>
        <end position="264"/>
    </location>
</feature>
<dbReference type="Pfam" id="PF00498">
    <property type="entry name" value="FHA"/>
    <property type="match status" value="1"/>
</dbReference>
<dbReference type="PROSITE" id="PS50006">
    <property type="entry name" value="FHA_DOMAIN"/>
    <property type="match status" value="1"/>
</dbReference>
<organism evidence="3 4">
    <name type="scientific">Rhizopogon vesiculosus</name>
    <dbReference type="NCBI Taxonomy" id="180088"/>
    <lineage>
        <taxon>Eukaryota</taxon>
        <taxon>Fungi</taxon>
        <taxon>Dikarya</taxon>
        <taxon>Basidiomycota</taxon>
        <taxon>Agaricomycotina</taxon>
        <taxon>Agaricomycetes</taxon>
        <taxon>Agaricomycetidae</taxon>
        <taxon>Boletales</taxon>
        <taxon>Suillineae</taxon>
        <taxon>Rhizopogonaceae</taxon>
        <taxon>Rhizopogon</taxon>
    </lineage>
</organism>
<dbReference type="Proteomes" id="UP000183567">
    <property type="component" value="Unassembled WGS sequence"/>
</dbReference>
<name>A0A1J8Q6I8_9AGAM</name>
<accession>A0A1J8Q6I8</accession>
<sequence length="676" mass="73536">PFSFFTATNAQTAPFSSRISDFNSTLKSTAIMDDDVEYLGTNLAPPATCPCDPQQPVTGITLHVDTCGGRLAHSISFFKTRTSHVNIGRKSISDDRSMRKENDDQNAVFACPVVSAKHAKLVLAASGHVYIVDLKSRHGTHVQKQGETVSRTVQPEVETTLTDGDILTFGKAVGQGTSLVSPVTARIEFQHDILDIRDTPPWHLTPADSLGHELRPRKLSSGRYGLNSPISYHPSPSSESLSSSPSGSSNEAASHSERDSDIEEMTWDELRSCVSLRPDFSADFLGGSLLGKIPSLGALMQDICHKIADPLDIESPQSWTPPAIASIDDDAPSSPDHLPNSRSHSPMELSTPSPSPPEAPEQPEVIGAWPESRDESPQPASRRLDESNRVTLPSMCSFGHMGSLESGPFESFPERLPSLSNFPPFVTVEDEPSILAPIPVLPSVTEVRSDEQQDVSHDDHEDLHDSIKTARVNALLSSVDDIKDRHALTEDDLYDLQHQVDAMEPESDRLLSRLEAAEDRLSSLSDLQDQVSDLQSRIDVESGDALASPMTEVKACADALNALVIEMKTLREETEKRVEERIQTIQTAKTEALSVIAAEVETFKSLKRKHSDIEVTPVPTKIDIAVEAPTAVVAPELPVEEHRHKKRPRRIVSSVAQTAAAMAVGAVATWSALAFS</sequence>
<feature type="compositionally biased region" description="Basic and acidic residues" evidence="1">
    <location>
        <begin position="371"/>
        <end position="388"/>
    </location>
</feature>
<proteinExistence type="predicted"/>
<dbReference type="InterPro" id="IPR000253">
    <property type="entry name" value="FHA_dom"/>
</dbReference>
<reference evidence="3 4" key="1">
    <citation type="submission" date="2016-03" db="EMBL/GenBank/DDBJ databases">
        <title>Comparative genomics of the ectomycorrhizal sister species Rhizopogon vinicolor and Rhizopogon vesiculosus (Basidiomycota: Boletales) reveals a divergence of the mating type B locus.</title>
        <authorList>
            <person name="Mujic A.B."/>
            <person name="Kuo A."/>
            <person name="Tritt A."/>
            <person name="Lipzen A."/>
            <person name="Chen C."/>
            <person name="Johnson J."/>
            <person name="Sharma A."/>
            <person name="Barry K."/>
            <person name="Grigoriev I.V."/>
            <person name="Spatafora J.W."/>
        </authorList>
    </citation>
    <scope>NUCLEOTIDE SEQUENCE [LARGE SCALE GENOMIC DNA]</scope>
    <source>
        <strain evidence="3 4">AM-OR11-056</strain>
    </source>
</reference>